<evidence type="ECO:0000313" key="2">
    <source>
        <dbReference type="EMBL" id="GAA3986414.1"/>
    </source>
</evidence>
<evidence type="ECO:0000313" key="3">
    <source>
        <dbReference type="Proteomes" id="UP001501747"/>
    </source>
</evidence>
<organism evidence="2 3">
    <name type="scientific">Allokutzneria multivorans</name>
    <dbReference type="NCBI Taxonomy" id="1142134"/>
    <lineage>
        <taxon>Bacteria</taxon>
        <taxon>Bacillati</taxon>
        <taxon>Actinomycetota</taxon>
        <taxon>Actinomycetes</taxon>
        <taxon>Pseudonocardiales</taxon>
        <taxon>Pseudonocardiaceae</taxon>
        <taxon>Allokutzneria</taxon>
    </lineage>
</organism>
<keyword evidence="1" id="KW-0560">Oxidoreductase</keyword>
<dbReference type="Pfam" id="PF03301">
    <property type="entry name" value="Trp_dioxygenase"/>
    <property type="match status" value="1"/>
</dbReference>
<dbReference type="InterPro" id="IPR037217">
    <property type="entry name" value="Trp/Indoleamine_2_3_dOase-like"/>
</dbReference>
<feature type="binding site" description="axial binding residue" evidence="1">
    <location>
        <position position="233"/>
    </location>
    <ligand>
        <name>heme</name>
        <dbReference type="ChEBI" id="CHEBI:30413"/>
    </ligand>
    <ligandPart>
        <name>Fe</name>
        <dbReference type="ChEBI" id="CHEBI:18248"/>
    </ligandPart>
</feature>
<keyword evidence="3" id="KW-1185">Reference proteome</keyword>
<dbReference type="Proteomes" id="UP001501747">
    <property type="component" value="Unassembled WGS sequence"/>
</dbReference>
<dbReference type="SUPFAM" id="SSF140959">
    <property type="entry name" value="Indolic compounds 2,3-dioxygenase-like"/>
    <property type="match status" value="1"/>
</dbReference>
<comment type="caution">
    <text evidence="1">Lacks conserved residue(s) required for the propagation of feature annotation.</text>
</comment>
<dbReference type="Gene3D" id="1.20.58.480">
    <property type="match status" value="1"/>
</dbReference>
<comment type="function">
    <text evidence="1">Heme-dependent dioxygenase that catalyzes the oxidative cleavage of the L-tryptophan (L-Trp) pyrrole ring and converts L-tryptophan to N-formyl-L-kynurenine. Catalyzes the oxidative cleavage of the indole moiety.</text>
</comment>
<keyword evidence="1" id="KW-0479">Metal-binding</keyword>
<comment type="caution">
    <text evidence="2">The sequence shown here is derived from an EMBL/GenBank/DDBJ whole genome shotgun (WGS) entry which is preliminary data.</text>
</comment>
<comment type="similarity">
    <text evidence="1">Belongs to the tryptophan 2,3-dioxygenase family.</text>
</comment>
<dbReference type="EMBL" id="BAABAL010000002">
    <property type="protein sequence ID" value="GAA3986414.1"/>
    <property type="molecule type" value="Genomic_DNA"/>
</dbReference>
<comment type="catalytic activity">
    <reaction evidence="1">
        <text>L-tryptophan + O2 = N-formyl-L-kynurenine</text>
        <dbReference type="Rhea" id="RHEA:24536"/>
        <dbReference type="ChEBI" id="CHEBI:15379"/>
        <dbReference type="ChEBI" id="CHEBI:57912"/>
        <dbReference type="ChEBI" id="CHEBI:58629"/>
        <dbReference type="EC" id="1.13.11.11"/>
    </reaction>
</comment>
<feature type="binding site" evidence="1">
    <location>
        <position position="247"/>
    </location>
    <ligand>
        <name>substrate</name>
    </ligand>
</feature>
<dbReference type="HAMAP" id="MF_01972">
    <property type="entry name" value="T23O"/>
    <property type="match status" value="1"/>
</dbReference>
<dbReference type="PANTHER" id="PTHR10138">
    <property type="entry name" value="TRYPTOPHAN 2,3-DIOXYGENASE"/>
    <property type="match status" value="1"/>
</dbReference>
<evidence type="ECO:0000256" key="1">
    <source>
        <dbReference type="HAMAP-Rule" id="MF_01972"/>
    </source>
</evidence>
<keyword evidence="1" id="KW-0823">Tryptophan catabolism</keyword>
<dbReference type="InterPro" id="IPR004981">
    <property type="entry name" value="Trp_2_3_dOase"/>
</dbReference>
<gene>
    <name evidence="1" type="primary">kynA</name>
    <name evidence="2" type="ORF">GCM10022247_00960</name>
</gene>
<keyword evidence="1" id="KW-0349">Heme</keyword>
<keyword evidence="1" id="KW-0408">Iron</keyword>
<comment type="pathway">
    <text evidence="1">Amino-acid degradation; L-tryptophan degradation via kynurenine pathway; L-kynurenine from L-tryptophan: step 1/2.</text>
</comment>
<feature type="binding site" evidence="1">
    <location>
        <position position="110"/>
    </location>
    <ligand>
        <name>substrate</name>
    </ligand>
</feature>
<protein>
    <recommendedName>
        <fullName evidence="1">Tryptophan 2,3-dioxygenase</fullName>
        <shortName evidence="1">TDO</shortName>
        <ecNumber evidence="1">1.13.11.11</ecNumber>
    </recommendedName>
    <alternativeName>
        <fullName evidence="1">Tryptamin 2,3-dioxygenase</fullName>
    </alternativeName>
    <alternativeName>
        <fullName evidence="1">Tryptophan oxygenase</fullName>
        <shortName evidence="1">TO</shortName>
        <shortName evidence="1">TRPO</shortName>
    </alternativeName>
    <alternativeName>
        <fullName evidence="1">Tryptophan pyrrolase</fullName>
    </alternativeName>
    <alternativeName>
        <fullName evidence="1">Tryptophanase</fullName>
    </alternativeName>
</protein>
<comment type="cofactor">
    <cofactor evidence="1">
        <name>heme</name>
        <dbReference type="ChEBI" id="CHEBI:30413"/>
    </cofactor>
    <text evidence="1">Binds 1 heme group per subunit.</text>
</comment>
<comment type="subunit">
    <text evidence="1">Homotetramer.</text>
</comment>
<proteinExistence type="inferred from homology"/>
<keyword evidence="1" id="KW-0223">Dioxygenase</keyword>
<name>A0ABP7QQB8_9PSEU</name>
<reference evidence="3" key="1">
    <citation type="journal article" date="2019" name="Int. J. Syst. Evol. Microbiol.">
        <title>The Global Catalogue of Microorganisms (GCM) 10K type strain sequencing project: providing services to taxonomists for standard genome sequencing and annotation.</title>
        <authorList>
            <consortium name="The Broad Institute Genomics Platform"/>
            <consortium name="The Broad Institute Genome Sequencing Center for Infectious Disease"/>
            <person name="Wu L."/>
            <person name="Ma J."/>
        </authorList>
    </citation>
    <scope>NUCLEOTIDE SEQUENCE [LARGE SCALE GENOMIC DNA]</scope>
    <source>
        <strain evidence="3">JCM 17342</strain>
    </source>
</reference>
<accession>A0ABP7QQB8</accession>
<sequence>MRVKTTQEPNLDFAGTTPYEDYVHASVLHSLQQRWSSDPGEMSFLVITQIMELYFGLLCFEWQQAQQELRADDLDSARRTLHRSVLHLQGVNAAWRSIARMTPEEFNAFRGNLGEGSGFQSAMYRHMEFLLGEKSASMIVPHRAVPSVEAELESALRSPSLYDDVLEYLSRRGYAVPVEVLQRDRSRVYQADAGVERVWTEIYSSRADHHDTQQLGEVLTDIAEEFARWRYDHLLATRRAMGAKVGTGGSAGVAWLEKRTQRAVFPELWTARSYV</sequence>
<dbReference type="EC" id="1.13.11.11" evidence="1"/>
<dbReference type="PANTHER" id="PTHR10138:SF0">
    <property type="entry name" value="TRYPTOPHAN 2,3-DIOXYGENASE"/>
    <property type="match status" value="1"/>
</dbReference>